<keyword evidence="2" id="KW-1185">Reference proteome</keyword>
<comment type="caution">
    <text evidence="1">The sequence shown here is derived from an EMBL/GenBank/DDBJ whole genome shotgun (WGS) entry which is preliminary data.</text>
</comment>
<protein>
    <submittedName>
        <fullName evidence="1">Uncharacterized protein</fullName>
    </submittedName>
</protein>
<name>A0A828XUC0_9LEPT</name>
<gene>
    <name evidence="1" type="ORF">LEP1GSC131_1769</name>
</gene>
<sequence length="67" mass="7869">MSRALENEKEFSKNGSSHSLVFTVISRFCKSSHIHFFAVKQNFKEQIPYTELTLIRLKTLILFSSRF</sequence>
<evidence type="ECO:0000313" key="1">
    <source>
        <dbReference type="EMBL" id="EKO50912.1"/>
    </source>
</evidence>
<dbReference type="Proteomes" id="UP000006339">
    <property type="component" value="Unassembled WGS sequence"/>
</dbReference>
<reference evidence="1" key="1">
    <citation type="submission" date="2012-10" db="EMBL/GenBank/DDBJ databases">
        <authorList>
            <person name="Harkins D.M."/>
            <person name="Durkin A.S."/>
            <person name="Brinkac L.M."/>
            <person name="Selengut J.D."/>
            <person name="Sanka R."/>
            <person name="DePew J."/>
            <person name="Purushe J."/>
            <person name="Picardeau M."/>
            <person name="Werts C."/>
            <person name="Goarant C."/>
            <person name="Vinetz J.M."/>
            <person name="Sutton G.G."/>
            <person name="Nelson W.C."/>
            <person name="Fouts D.E."/>
        </authorList>
    </citation>
    <scope>NUCLEOTIDE SEQUENCE [LARGE SCALE GENOMIC DNA]</scope>
    <source>
        <strain evidence="1">200802841</strain>
    </source>
</reference>
<dbReference type="EMBL" id="AKWH02000046">
    <property type="protein sequence ID" value="EKO50912.1"/>
    <property type="molecule type" value="Genomic_DNA"/>
</dbReference>
<dbReference type="AlphaFoldDB" id="A0A828XUC0"/>
<proteinExistence type="predicted"/>
<organism evidence="1 2">
    <name type="scientific">Leptospira kirschneri str. 200802841</name>
    <dbReference type="NCBI Taxonomy" id="1193047"/>
    <lineage>
        <taxon>Bacteria</taxon>
        <taxon>Pseudomonadati</taxon>
        <taxon>Spirochaetota</taxon>
        <taxon>Spirochaetia</taxon>
        <taxon>Leptospirales</taxon>
        <taxon>Leptospiraceae</taxon>
        <taxon>Leptospira</taxon>
    </lineage>
</organism>
<accession>A0A828XUC0</accession>
<evidence type="ECO:0000313" key="2">
    <source>
        <dbReference type="Proteomes" id="UP000006339"/>
    </source>
</evidence>